<proteinExistence type="predicted"/>
<reference evidence="3 4" key="1">
    <citation type="submission" date="2020-08" db="EMBL/GenBank/DDBJ databases">
        <title>Genomic Encyclopedia of Type Strains, Phase III (KMG-III): the genomes of soil and plant-associated and newly described type strains.</title>
        <authorList>
            <person name="Whitman W."/>
        </authorList>
    </citation>
    <scope>NUCLEOTIDE SEQUENCE [LARGE SCALE GENOMIC DNA]</scope>
    <source>
        <strain evidence="3 4">CECT 8960</strain>
    </source>
</reference>
<keyword evidence="2" id="KW-0732">Signal</keyword>
<feature type="signal peptide" evidence="2">
    <location>
        <begin position="1"/>
        <end position="36"/>
    </location>
</feature>
<comment type="caution">
    <text evidence="3">The sequence shown here is derived from an EMBL/GenBank/DDBJ whole genome shotgun (WGS) entry which is preliminary data.</text>
</comment>
<gene>
    <name evidence="3" type="ORF">FHR82_003210</name>
</gene>
<evidence type="ECO:0000256" key="2">
    <source>
        <dbReference type="SAM" id="SignalP"/>
    </source>
</evidence>
<protein>
    <submittedName>
        <fullName evidence="3">Uncharacterized protein</fullName>
    </submittedName>
</protein>
<dbReference type="RefSeq" id="WP_184811124.1">
    <property type="nucleotide sequence ID" value="NZ_JACHJQ010000003.1"/>
</dbReference>
<evidence type="ECO:0000313" key="3">
    <source>
        <dbReference type="EMBL" id="MBB4906990.1"/>
    </source>
</evidence>
<feature type="region of interest" description="Disordered" evidence="1">
    <location>
        <begin position="33"/>
        <end position="58"/>
    </location>
</feature>
<keyword evidence="4" id="KW-1185">Reference proteome</keyword>
<accession>A0A7W7VEG8</accession>
<sequence length="58" mass="5807">MSKSRAAVFTTRIALLAGTAAIAVALPFLGATSASAGEETPPPPPTTTVTTNGHPWSN</sequence>
<dbReference type="Proteomes" id="UP000520767">
    <property type="component" value="Unassembled WGS sequence"/>
</dbReference>
<dbReference type="EMBL" id="JACHJQ010000003">
    <property type="protein sequence ID" value="MBB4906990.1"/>
    <property type="molecule type" value="Genomic_DNA"/>
</dbReference>
<dbReference type="AlphaFoldDB" id="A0A7W7VEG8"/>
<organism evidence="3 4">
    <name type="scientific">Actinophytocola algeriensis</name>
    <dbReference type="NCBI Taxonomy" id="1768010"/>
    <lineage>
        <taxon>Bacteria</taxon>
        <taxon>Bacillati</taxon>
        <taxon>Actinomycetota</taxon>
        <taxon>Actinomycetes</taxon>
        <taxon>Pseudonocardiales</taxon>
        <taxon>Pseudonocardiaceae</taxon>
    </lineage>
</organism>
<evidence type="ECO:0000256" key="1">
    <source>
        <dbReference type="SAM" id="MobiDB-lite"/>
    </source>
</evidence>
<evidence type="ECO:0000313" key="4">
    <source>
        <dbReference type="Proteomes" id="UP000520767"/>
    </source>
</evidence>
<feature type="chain" id="PRO_5031457221" evidence="2">
    <location>
        <begin position="37"/>
        <end position="58"/>
    </location>
</feature>
<name>A0A7W7VEG8_9PSEU</name>